<name>A0A0R3LSU9_9BRAD</name>
<accession>A0A0R3LSU9</accession>
<feature type="compositionally biased region" description="Low complexity" evidence="1">
    <location>
        <begin position="90"/>
        <end position="101"/>
    </location>
</feature>
<feature type="region of interest" description="Disordered" evidence="1">
    <location>
        <begin position="82"/>
        <end position="108"/>
    </location>
</feature>
<evidence type="ECO:0000313" key="4">
    <source>
        <dbReference type="Proteomes" id="UP000050863"/>
    </source>
</evidence>
<keyword evidence="4" id="KW-1185">Reference proteome</keyword>
<evidence type="ECO:0000256" key="1">
    <source>
        <dbReference type="SAM" id="MobiDB-lite"/>
    </source>
</evidence>
<evidence type="ECO:0000313" key="3">
    <source>
        <dbReference type="EMBL" id="KRR10994.1"/>
    </source>
</evidence>
<protein>
    <recommendedName>
        <fullName evidence="5">Autotransporter domain-containing protein</fullName>
    </recommendedName>
</protein>
<feature type="chain" id="PRO_5006443381" description="Autotransporter domain-containing protein" evidence="2">
    <location>
        <begin position="30"/>
        <end position="304"/>
    </location>
</feature>
<organism evidence="3 4">
    <name type="scientific">Bradyrhizobium jicamae</name>
    <dbReference type="NCBI Taxonomy" id="280332"/>
    <lineage>
        <taxon>Bacteria</taxon>
        <taxon>Pseudomonadati</taxon>
        <taxon>Pseudomonadota</taxon>
        <taxon>Alphaproteobacteria</taxon>
        <taxon>Hyphomicrobiales</taxon>
        <taxon>Nitrobacteraceae</taxon>
        <taxon>Bradyrhizobium</taxon>
    </lineage>
</organism>
<feature type="compositionally biased region" description="Acidic residues" evidence="1">
    <location>
        <begin position="34"/>
        <end position="47"/>
    </location>
</feature>
<reference evidence="3 4" key="1">
    <citation type="submission" date="2014-03" db="EMBL/GenBank/DDBJ databases">
        <title>Bradyrhizobium valentinum sp. nov., isolated from effective nodules of Lupinus mariae-josephae, a lupine endemic of basic-lime soils in Eastern Spain.</title>
        <authorList>
            <person name="Duran D."/>
            <person name="Rey L."/>
            <person name="Navarro A."/>
            <person name="Busquets A."/>
            <person name="Imperial J."/>
            <person name="Ruiz-Argueso T."/>
        </authorList>
    </citation>
    <scope>NUCLEOTIDE SEQUENCE [LARGE SCALE GENOMIC DNA]</scope>
    <source>
        <strain evidence="3 4">PAC68</strain>
    </source>
</reference>
<proteinExistence type="predicted"/>
<feature type="signal peptide" evidence="2">
    <location>
        <begin position="1"/>
        <end position="29"/>
    </location>
</feature>
<comment type="caution">
    <text evidence="3">The sequence shown here is derived from an EMBL/GenBank/DDBJ whole genome shotgun (WGS) entry which is preliminary data.</text>
</comment>
<sequence length="304" mass="31819">MIPKMRFGWARLPLLVAGLSLATMLAAAAQTPPADDEPETQEAEETEAAPSVNDVDIMKDIDVDKLDWSQLNVDASTLADLATKGGGSSKGAASADASWSANERANGTSAVSVKQSISPFWDTRIGADMTVARQGTATTSELLSERLANGGSLPQSSGTAWAAITAPGVASIWDQTAVEARVDPGSEQSKLGTSLSKSLPISEQYSLTLRNDYNLIQQGIVPVPGIVSHPTRSYETDQSARLSIADTGTSFLAGQTLSTSDDKWLRKVGAEQKLFDGVTISGSIGETPSGVASKSLSAGFKRSW</sequence>
<feature type="region of interest" description="Disordered" evidence="1">
    <location>
        <begin position="29"/>
        <end position="53"/>
    </location>
</feature>
<gene>
    <name evidence="3" type="ORF">CQ12_36835</name>
</gene>
<dbReference type="AlphaFoldDB" id="A0A0R3LSU9"/>
<evidence type="ECO:0000256" key="2">
    <source>
        <dbReference type="SAM" id="SignalP"/>
    </source>
</evidence>
<keyword evidence="2" id="KW-0732">Signal</keyword>
<dbReference type="EMBL" id="LLXZ01000051">
    <property type="protein sequence ID" value="KRR10994.1"/>
    <property type="molecule type" value="Genomic_DNA"/>
</dbReference>
<evidence type="ECO:0008006" key="5">
    <source>
        <dbReference type="Google" id="ProtNLM"/>
    </source>
</evidence>
<dbReference type="Proteomes" id="UP000050863">
    <property type="component" value="Unassembled WGS sequence"/>
</dbReference>